<dbReference type="OrthoDB" id="10064970at2759"/>
<evidence type="ECO:0000313" key="1">
    <source>
        <dbReference type="EMBL" id="CAF1105723.1"/>
    </source>
</evidence>
<dbReference type="EMBL" id="CAJNOR010001245">
    <property type="protein sequence ID" value="CAF1105723.1"/>
    <property type="molecule type" value="Genomic_DNA"/>
</dbReference>
<evidence type="ECO:0000313" key="4">
    <source>
        <dbReference type="Proteomes" id="UP000663852"/>
    </source>
</evidence>
<evidence type="ECO:0000313" key="2">
    <source>
        <dbReference type="EMBL" id="CAF1405857.1"/>
    </source>
</evidence>
<dbReference type="EMBL" id="CAJNOJ010000336">
    <property type="protein sequence ID" value="CAF1405857.1"/>
    <property type="molecule type" value="Genomic_DNA"/>
</dbReference>
<sequence length="454" mass="52624">MNNFTSLLDFLKQEEEKKIGTNNDDANTDLSYGFIDKNPLLKSLVRSFERFENHNDNYEYEFMQIFIDTIISNLTKSNNHRRYGTTIKNFALSLHIIGGKLTYEFIRLNLPGSLPNLAMLNALMSSSDSKFSEGEFGFDQLEKRCNNLGVQYAFASEDATDATHLVTKWRNRLLSSSAALWLENKSISINHLYDIINNEHYSTLDHGLTKFDINPQDRQNFSSCLKLAFHDLINILSKNNDTRGTLICLQMFRMIIVTYVEKRMTVAEHTLCEKKYFISGLRSAWTVVFLCTAWLTWIKCTSFNSSYTTRNNKSKYFITRPAYLSMEINAHNLLYLIILIKEKKLPPSVLHIDIFSLQACESLFRNARALSGIYPTIVNFTIHDFLRRAQRLSILSDIKHMQSDTDLVNNFIFPAHHKHRSVRHAAVMINQYEIDQIDIEKLITGAYDKAIQKW</sequence>
<reference evidence="2" key="1">
    <citation type="submission" date="2021-02" db="EMBL/GenBank/DDBJ databases">
        <authorList>
            <person name="Nowell W R."/>
        </authorList>
    </citation>
    <scope>NUCLEOTIDE SEQUENCE</scope>
</reference>
<accession>A0A815LBS1</accession>
<name>A0A815LBS1_ADIRI</name>
<organism evidence="2 4">
    <name type="scientific">Adineta ricciae</name>
    <name type="common">Rotifer</name>
    <dbReference type="NCBI Taxonomy" id="249248"/>
    <lineage>
        <taxon>Eukaryota</taxon>
        <taxon>Metazoa</taxon>
        <taxon>Spiralia</taxon>
        <taxon>Gnathifera</taxon>
        <taxon>Rotifera</taxon>
        <taxon>Eurotatoria</taxon>
        <taxon>Bdelloidea</taxon>
        <taxon>Adinetida</taxon>
        <taxon>Adinetidae</taxon>
        <taxon>Adineta</taxon>
    </lineage>
</organism>
<evidence type="ECO:0000313" key="3">
    <source>
        <dbReference type="Proteomes" id="UP000663828"/>
    </source>
</evidence>
<protein>
    <submittedName>
        <fullName evidence="2">Uncharacterized protein</fullName>
    </submittedName>
</protein>
<keyword evidence="3" id="KW-1185">Reference proteome</keyword>
<gene>
    <name evidence="2" type="ORF">EDS130_LOCUS36353</name>
    <name evidence="1" type="ORF">XAT740_LOCUS18597</name>
</gene>
<comment type="caution">
    <text evidence="2">The sequence shown here is derived from an EMBL/GenBank/DDBJ whole genome shotgun (WGS) entry which is preliminary data.</text>
</comment>
<dbReference type="AlphaFoldDB" id="A0A815LBS1"/>
<proteinExistence type="predicted"/>
<dbReference type="Proteomes" id="UP000663828">
    <property type="component" value="Unassembled WGS sequence"/>
</dbReference>
<dbReference type="Proteomes" id="UP000663852">
    <property type="component" value="Unassembled WGS sequence"/>
</dbReference>